<protein>
    <submittedName>
        <fullName evidence="1">Uncharacterized protein</fullName>
    </submittedName>
</protein>
<keyword evidence="2" id="KW-1185">Reference proteome</keyword>
<organism evidence="1 2">
    <name type="scientific">Filobacillus milosensis</name>
    <dbReference type="NCBI Taxonomy" id="94137"/>
    <lineage>
        <taxon>Bacteria</taxon>
        <taxon>Bacillati</taxon>
        <taxon>Bacillota</taxon>
        <taxon>Bacilli</taxon>
        <taxon>Bacillales</taxon>
        <taxon>Bacillaceae</taxon>
        <taxon>Filobacillus</taxon>
    </lineage>
</organism>
<dbReference type="RefSeq" id="WP_134341418.1">
    <property type="nucleotide sequence ID" value="NZ_SOPW01000023.1"/>
</dbReference>
<name>A0A4Y8ICP4_9BACI</name>
<dbReference type="AlphaFoldDB" id="A0A4Y8ICP4"/>
<gene>
    <name evidence="1" type="ORF">E3U55_15630</name>
</gene>
<dbReference type="Proteomes" id="UP000297975">
    <property type="component" value="Unassembled WGS sequence"/>
</dbReference>
<sequence length="74" mass="8689">MNENIEKLFDLIETSTEFSQINNSIRRLVFTLYSKSRRLYSSIHTIKVYGNPDVNVAETLPLFRVLLESYFLLS</sequence>
<dbReference type="EMBL" id="SOPW01000023">
    <property type="protein sequence ID" value="TFB13685.1"/>
    <property type="molecule type" value="Genomic_DNA"/>
</dbReference>
<comment type="caution">
    <text evidence="1">The sequence shown here is derived from an EMBL/GenBank/DDBJ whole genome shotgun (WGS) entry which is preliminary data.</text>
</comment>
<reference evidence="1 2" key="1">
    <citation type="submission" date="2019-03" db="EMBL/GenBank/DDBJ databases">
        <authorList>
            <person name="He R.-H."/>
        </authorList>
    </citation>
    <scope>NUCLEOTIDE SEQUENCE [LARGE SCALE GENOMIC DNA]</scope>
    <source>
        <strain evidence="2">SH 714</strain>
    </source>
</reference>
<evidence type="ECO:0000313" key="1">
    <source>
        <dbReference type="EMBL" id="TFB13685.1"/>
    </source>
</evidence>
<accession>A0A4Y8ICP4</accession>
<evidence type="ECO:0000313" key="2">
    <source>
        <dbReference type="Proteomes" id="UP000297975"/>
    </source>
</evidence>
<proteinExistence type="predicted"/>